<keyword evidence="2" id="KW-1185">Reference proteome</keyword>
<proteinExistence type="predicted"/>
<gene>
    <name evidence="1" type="ORF">HHU08_20225</name>
</gene>
<protein>
    <submittedName>
        <fullName evidence="1">Uncharacterized protein</fullName>
    </submittedName>
</protein>
<evidence type="ECO:0000313" key="2">
    <source>
        <dbReference type="Proteomes" id="UP000588491"/>
    </source>
</evidence>
<reference evidence="1 2" key="1">
    <citation type="submission" date="2020-04" db="EMBL/GenBank/DDBJ databases">
        <title>Bacillus sp. UniB3 isolated from commercial digestive syrup.</title>
        <authorList>
            <person name="Thorat V."/>
            <person name="Kirdat K."/>
            <person name="Tiwarekar B."/>
            <person name="Yadav A."/>
        </authorList>
    </citation>
    <scope>NUCLEOTIDE SEQUENCE [LARGE SCALE GENOMIC DNA]</scope>
    <source>
        <strain evidence="1 2">UniB3</strain>
    </source>
</reference>
<organism evidence="1 2">
    <name type="scientific">Niallia alba</name>
    <dbReference type="NCBI Taxonomy" id="2729105"/>
    <lineage>
        <taxon>Bacteria</taxon>
        <taxon>Bacillati</taxon>
        <taxon>Bacillota</taxon>
        <taxon>Bacilli</taxon>
        <taxon>Bacillales</taxon>
        <taxon>Bacillaceae</taxon>
        <taxon>Niallia</taxon>
    </lineage>
</organism>
<dbReference type="AlphaFoldDB" id="A0A7Y0KCV9"/>
<accession>A0A7Y0KCV9</accession>
<name>A0A7Y0KCV9_9BACI</name>
<dbReference type="EMBL" id="JABBPK010000001">
    <property type="protein sequence ID" value="NMO79284.1"/>
    <property type="molecule type" value="Genomic_DNA"/>
</dbReference>
<dbReference type="Proteomes" id="UP000588491">
    <property type="component" value="Unassembled WGS sequence"/>
</dbReference>
<sequence length="48" mass="5548">MNNVPDVMVTLIKMQAKTNEKLEQCNVRIKQLEHIIYTEKITRTSSAS</sequence>
<comment type="caution">
    <text evidence="1">The sequence shown here is derived from an EMBL/GenBank/DDBJ whole genome shotgun (WGS) entry which is preliminary data.</text>
</comment>
<dbReference type="RefSeq" id="WP_156827760.1">
    <property type="nucleotide sequence ID" value="NZ_JABBPK010000001.1"/>
</dbReference>
<evidence type="ECO:0000313" key="1">
    <source>
        <dbReference type="EMBL" id="NMO79284.1"/>
    </source>
</evidence>